<dbReference type="InterPro" id="IPR052929">
    <property type="entry name" value="RNase_H-like_EbsB-rel"/>
</dbReference>
<dbReference type="EMBL" id="JACGWK010000013">
    <property type="protein sequence ID" value="KAL0318634.1"/>
    <property type="molecule type" value="Genomic_DNA"/>
</dbReference>
<gene>
    <name evidence="1" type="ORF">Sangu_2019600</name>
</gene>
<dbReference type="PANTHER" id="PTHR47074">
    <property type="entry name" value="BNAC02G40300D PROTEIN"/>
    <property type="match status" value="1"/>
</dbReference>
<name>A0AAW2LHK5_9LAMI</name>
<accession>A0AAW2LHK5</accession>
<reference evidence="1" key="2">
    <citation type="journal article" date="2024" name="Plant">
        <title>Genomic evolution and insights into agronomic trait innovations of Sesamum species.</title>
        <authorList>
            <person name="Miao H."/>
            <person name="Wang L."/>
            <person name="Qu L."/>
            <person name="Liu H."/>
            <person name="Sun Y."/>
            <person name="Le M."/>
            <person name="Wang Q."/>
            <person name="Wei S."/>
            <person name="Zheng Y."/>
            <person name="Lin W."/>
            <person name="Duan Y."/>
            <person name="Cao H."/>
            <person name="Xiong S."/>
            <person name="Wang X."/>
            <person name="Wei L."/>
            <person name="Li C."/>
            <person name="Ma Q."/>
            <person name="Ju M."/>
            <person name="Zhao R."/>
            <person name="Li G."/>
            <person name="Mu C."/>
            <person name="Tian Q."/>
            <person name="Mei H."/>
            <person name="Zhang T."/>
            <person name="Gao T."/>
            <person name="Zhang H."/>
        </authorList>
    </citation>
    <scope>NUCLEOTIDE SEQUENCE</scope>
    <source>
        <strain evidence="1">G01</strain>
    </source>
</reference>
<evidence type="ECO:0000313" key="1">
    <source>
        <dbReference type="EMBL" id="KAL0318634.1"/>
    </source>
</evidence>
<reference evidence="1" key="1">
    <citation type="submission" date="2020-06" db="EMBL/GenBank/DDBJ databases">
        <authorList>
            <person name="Li T."/>
            <person name="Hu X."/>
            <person name="Zhang T."/>
            <person name="Song X."/>
            <person name="Zhang H."/>
            <person name="Dai N."/>
            <person name="Sheng W."/>
            <person name="Hou X."/>
            <person name="Wei L."/>
        </authorList>
    </citation>
    <scope>NUCLEOTIDE SEQUENCE</scope>
    <source>
        <strain evidence="1">G01</strain>
        <tissue evidence="1">Leaf</tissue>
    </source>
</reference>
<dbReference type="PANTHER" id="PTHR47074:SF11">
    <property type="entry name" value="REVERSE TRANSCRIPTASE-LIKE PROTEIN"/>
    <property type="match status" value="1"/>
</dbReference>
<proteinExistence type="predicted"/>
<dbReference type="AlphaFoldDB" id="A0AAW2LHK5"/>
<organism evidence="1">
    <name type="scientific">Sesamum angustifolium</name>
    <dbReference type="NCBI Taxonomy" id="2727405"/>
    <lineage>
        <taxon>Eukaryota</taxon>
        <taxon>Viridiplantae</taxon>
        <taxon>Streptophyta</taxon>
        <taxon>Embryophyta</taxon>
        <taxon>Tracheophyta</taxon>
        <taxon>Spermatophyta</taxon>
        <taxon>Magnoliopsida</taxon>
        <taxon>eudicotyledons</taxon>
        <taxon>Gunneridae</taxon>
        <taxon>Pentapetalae</taxon>
        <taxon>asterids</taxon>
        <taxon>lamiids</taxon>
        <taxon>Lamiales</taxon>
        <taxon>Pedaliaceae</taxon>
        <taxon>Sesamum</taxon>
    </lineage>
</organism>
<comment type="caution">
    <text evidence="1">The sequence shown here is derived from an EMBL/GenBank/DDBJ whole genome shotgun (WGS) entry which is preliminary data.</text>
</comment>
<sequence length="269" mass="30594">MCMPKAQGGLGFCDLQAFNLAMLAKQVWRILSFPDRLLSRVLRARYFPDGKVWQDPWLPRPYSFRVLSPPTANSLHLRVCDLIDATSREWNHSMVRALFYQDEAESILVIPLSFVDGEDFFALISEFPADPCAWVERLAKNLSPDDFAYFISICWAVWWNRNRALMEQTSLPAGDLLSFASNYLASFQQVNFSSVRIAPKSPPARWSPPKFGEVKLNFDGALFASSSEVGLGVIARDSAGHAFGGNLFVNRDYLSLRWWKHSLLARRFC</sequence>
<protein>
    <submittedName>
        <fullName evidence="1">Uncharacterized protein</fullName>
    </submittedName>
</protein>